<protein>
    <submittedName>
        <fullName evidence="1">Uncharacterized protein</fullName>
    </submittedName>
</protein>
<gene>
    <name evidence="1" type="ORF">M0R45_008607</name>
</gene>
<evidence type="ECO:0000313" key="2">
    <source>
        <dbReference type="Proteomes" id="UP001457282"/>
    </source>
</evidence>
<keyword evidence="2" id="KW-1185">Reference proteome</keyword>
<organism evidence="1 2">
    <name type="scientific">Rubus argutus</name>
    <name type="common">Southern blackberry</name>
    <dbReference type="NCBI Taxonomy" id="59490"/>
    <lineage>
        <taxon>Eukaryota</taxon>
        <taxon>Viridiplantae</taxon>
        <taxon>Streptophyta</taxon>
        <taxon>Embryophyta</taxon>
        <taxon>Tracheophyta</taxon>
        <taxon>Spermatophyta</taxon>
        <taxon>Magnoliopsida</taxon>
        <taxon>eudicotyledons</taxon>
        <taxon>Gunneridae</taxon>
        <taxon>Pentapetalae</taxon>
        <taxon>rosids</taxon>
        <taxon>fabids</taxon>
        <taxon>Rosales</taxon>
        <taxon>Rosaceae</taxon>
        <taxon>Rosoideae</taxon>
        <taxon>Rosoideae incertae sedis</taxon>
        <taxon>Rubus</taxon>
    </lineage>
</organism>
<dbReference type="AlphaFoldDB" id="A0AAW1Y479"/>
<name>A0AAW1Y479_RUBAR</name>
<reference evidence="1 2" key="1">
    <citation type="journal article" date="2023" name="G3 (Bethesda)">
        <title>A chromosome-length genome assembly and annotation of blackberry (Rubus argutus, cv. 'Hillquist').</title>
        <authorList>
            <person name="Bruna T."/>
            <person name="Aryal R."/>
            <person name="Dudchenko O."/>
            <person name="Sargent D.J."/>
            <person name="Mead D."/>
            <person name="Buti M."/>
            <person name="Cavallini A."/>
            <person name="Hytonen T."/>
            <person name="Andres J."/>
            <person name="Pham M."/>
            <person name="Weisz D."/>
            <person name="Mascagni F."/>
            <person name="Usai G."/>
            <person name="Natali L."/>
            <person name="Bassil N."/>
            <person name="Fernandez G.E."/>
            <person name="Lomsadze A."/>
            <person name="Armour M."/>
            <person name="Olukolu B."/>
            <person name="Poorten T."/>
            <person name="Britton C."/>
            <person name="Davik J."/>
            <person name="Ashrafi H."/>
            <person name="Aiden E.L."/>
            <person name="Borodovsky M."/>
            <person name="Worthington M."/>
        </authorList>
    </citation>
    <scope>NUCLEOTIDE SEQUENCE [LARGE SCALE GENOMIC DNA]</scope>
    <source>
        <strain evidence="1">PI 553951</strain>
    </source>
</reference>
<proteinExistence type="predicted"/>
<comment type="caution">
    <text evidence="1">The sequence shown here is derived from an EMBL/GenBank/DDBJ whole genome shotgun (WGS) entry which is preliminary data.</text>
</comment>
<sequence>MADCWARRRKVQVQQRAEELGGWIDGVVERERNWSGGDDASLGVAGLLDMVDEGDGKEDSGALGKMQR</sequence>
<accession>A0AAW1Y479</accession>
<dbReference type="Proteomes" id="UP001457282">
    <property type="component" value="Unassembled WGS sequence"/>
</dbReference>
<dbReference type="EMBL" id="JBEDUW010000002">
    <property type="protein sequence ID" value="KAK9942974.1"/>
    <property type="molecule type" value="Genomic_DNA"/>
</dbReference>
<evidence type="ECO:0000313" key="1">
    <source>
        <dbReference type="EMBL" id="KAK9942974.1"/>
    </source>
</evidence>